<keyword evidence="19" id="KW-1185">Reference proteome</keyword>
<name>A0ABR0E3W2_ZASCE</name>
<dbReference type="InterPro" id="IPR010255">
    <property type="entry name" value="Haem_peroxidase_sf"/>
</dbReference>
<dbReference type="InterPro" id="IPR019794">
    <property type="entry name" value="Peroxidases_AS"/>
</dbReference>
<evidence type="ECO:0000313" key="18">
    <source>
        <dbReference type="EMBL" id="KAK4496112.1"/>
    </source>
</evidence>
<dbReference type="PANTHER" id="PTHR31356:SF58">
    <property type="entry name" value="CYTOCHROME C PEROXIDASE, MITOCHONDRIAL"/>
    <property type="match status" value="1"/>
</dbReference>
<evidence type="ECO:0000256" key="7">
    <source>
        <dbReference type="ARBA" id="ARBA00022723"/>
    </source>
</evidence>
<keyword evidence="6" id="KW-0349">Heme</keyword>
<gene>
    <name evidence="18" type="ORF">PRZ48_012091</name>
</gene>
<evidence type="ECO:0000256" key="12">
    <source>
        <dbReference type="ARBA" id="ARBA00038574"/>
    </source>
</evidence>
<evidence type="ECO:0000256" key="4">
    <source>
        <dbReference type="ARBA" id="ARBA00005997"/>
    </source>
</evidence>
<dbReference type="Proteomes" id="UP001305779">
    <property type="component" value="Unassembled WGS sequence"/>
</dbReference>
<evidence type="ECO:0000256" key="10">
    <source>
        <dbReference type="ARBA" id="ARBA00023004"/>
    </source>
</evidence>
<dbReference type="InterPro" id="IPR019793">
    <property type="entry name" value="Peroxidases_heam-ligand_BS"/>
</dbReference>
<evidence type="ECO:0000256" key="5">
    <source>
        <dbReference type="ARBA" id="ARBA00022559"/>
    </source>
</evidence>
<evidence type="ECO:0000256" key="13">
    <source>
        <dbReference type="ARBA" id="ARBA00049265"/>
    </source>
</evidence>
<dbReference type="EMBL" id="JAXOVC010000010">
    <property type="protein sequence ID" value="KAK4496112.1"/>
    <property type="molecule type" value="Genomic_DNA"/>
</dbReference>
<dbReference type="PRINTS" id="PR00458">
    <property type="entry name" value="PEROXIDASE"/>
</dbReference>
<keyword evidence="5 14" id="KW-0575">Peroxidase</keyword>
<dbReference type="Gene3D" id="1.10.520.10">
    <property type="match status" value="1"/>
</dbReference>
<dbReference type="InterPro" id="IPR002207">
    <property type="entry name" value="Peroxidase_I"/>
</dbReference>
<keyword evidence="10" id="KW-0408">Iron</keyword>
<comment type="catalytic activity">
    <reaction evidence="13">
        <text>2 Fe(II)-[cytochrome c] + H2O2 + 2 H(+) = 2 Fe(III)-[cytochrome c] + 2 H2O</text>
        <dbReference type="Rhea" id="RHEA:16581"/>
        <dbReference type="Rhea" id="RHEA-COMP:10350"/>
        <dbReference type="Rhea" id="RHEA-COMP:14399"/>
        <dbReference type="ChEBI" id="CHEBI:15377"/>
        <dbReference type="ChEBI" id="CHEBI:15378"/>
        <dbReference type="ChEBI" id="CHEBI:16240"/>
        <dbReference type="ChEBI" id="CHEBI:29033"/>
        <dbReference type="ChEBI" id="CHEBI:29034"/>
        <dbReference type="EC" id="1.11.1.5"/>
    </reaction>
</comment>
<dbReference type="EC" id="1.11.1.-" evidence="14"/>
<evidence type="ECO:0000256" key="2">
    <source>
        <dbReference type="ARBA" id="ARBA00004305"/>
    </source>
</evidence>
<keyword evidence="7" id="KW-0479">Metal-binding</keyword>
<evidence type="ECO:0000256" key="1">
    <source>
        <dbReference type="ARBA" id="ARBA00003917"/>
    </source>
</evidence>
<dbReference type="PROSITE" id="PS50873">
    <property type="entry name" value="PEROXIDASE_4"/>
    <property type="match status" value="1"/>
</dbReference>
<comment type="subunit">
    <text evidence="12">Forms a one-to-one complex with cytochrome c.</text>
</comment>
<dbReference type="PROSITE" id="PS00435">
    <property type="entry name" value="PEROXIDASE_1"/>
    <property type="match status" value="1"/>
</dbReference>
<evidence type="ECO:0000313" key="19">
    <source>
        <dbReference type="Proteomes" id="UP001305779"/>
    </source>
</evidence>
<dbReference type="PROSITE" id="PS00436">
    <property type="entry name" value="PEROXIDASE_2"/>
    <property type="match status" value="1"/>
</dbReference>
<dbReference type="CDD" id="cd00691">
    <property type="entry name" value="ascorbate_peroxidase"/>
    <property type="match status" value="1"/>
</dbReference>
<evidence type="ECO:0000256" key="3">
    <source>
        <dbReference type="ARBA" id="ARBA00004569"/>
    </source>
</evidence>
<evidence type="ECO:0000256" key="14">
    <source>
        <dbReference type="RuleBase" id="RU363051"/>
    </source>
</evidence>
<dbReference type="SUPFAM" id="SSF48113">
    <property type="entry name" value="Heme-dependent peroxidases"/>
    <property type="match status" value="1"/>
</dbReference>
<keyword evidence="11" id="KW-0496">Mitochondrion</keyword>
<dbReference type="PRINTS" id="PR00459">
    <property type="entry name" value="ASPEROXIDASE"/>
</dbReference>
<evidence type="ECO:0000256" key="8">
    <source>
        <dbReference type="ARBA" id="ARBA00022946"/>
    </source>
</evidence>
<reference evidence="18 19" key="1">
    <citation type="journal article" date="2023" name="G3 (Bethesda)">
        <title>A chromosome-level genome assembly of Zasmidium syzygii isolated from banana leaves.</title>
        <authorList>
            <person name="van Westerhoven A.C."/>
            <person name="Mehrabi R."/>
            <person name="Talebi R."/>
            <person name="Steentjes M.B.F."/>
            <person name="Corcolon B."/>
            <person name="Chong P.A."/>
            <person name="Kema G.H.J."/>
            <person name="Seidl M.F."/>
        </authorList>
    </citation>
    <scope>NUCLEOTIDE SEQUENCE [LARGE SCALE GENOMIC DNA]</scope>
    <source>
        <strain evidence="18 19">P124</strain>
    </source>
</reference>
<dbReference type="Pfam" id="PF00141">
    <property type="entry name" value="peroxidase"/>
    <property type="match status" value="1"/>
</dbReference>
<evidence type="ECO:0000256" key="6">
    <source>
        <dbReference type="ARBA" id="ARBA00022617"/>
    </source>
</evidence>
<dbReference type="InterPro" id="IPR002016">
    <property type="entry name" value="Haem_peroxidase"/>
</dbReference>
<proteinExistence type="inferred from homology"/>
<evidence type="ECO:0000256" key="16">
    <source>
        <dbReference type="SAM" id="Phobius"/>
    </source>
</evidence>
<dbReference type="InterPro" id="IPR044831">
    <property type="entry name" value="Ccp1-like"/>
</dbReference>
<evidence type="ECO:0000256" key="9">
    <source>
        <dbReference type="ARBA" id="ARBA00023002"/>
    </source>
</evidence>
<dbReference type="Gene3D" id="1.10.420.10">
    <property type="entry name" value="Peroxidase, domain 2"/>
    <property type="match status" value="1"/>
</dbReference>
<evidence type="ECO:0000259" key="17">
    <source>
        <dbReference type="PROSITE" id="PS50873"/>
    </source>
</evidence>
<keyword evidence="16" id="KW-0472">Membrane</keyword>
<feature type="domain" description="Plant heme peroxidase family profile" evidence="17">
    <location>
        <begin position="101"/>
        <end position="367"/>
    </location>
</feature>
<sequence length="367" mass="40901">MASATRTLTRALRSAPTTQTLRSATARRAAAQGFQQQARRGYSNQAPKFTSNNSSYIWGGAAAAGLLGGFSYFVLSGQHDTLAEEPKQFTPKAEDYQEVYDAIAQRLIDEDEYDDGSYGPVVLRLGWHASGTYDAATGTGGSNGATMRFAPEKDHGANAGLKAARDFLEPIKKKFPWITYSDLWTLAAACAVQEMGGPDIPWRPGRSDRDVSFCTPDGRLPDGSKEQNHLRAIFGRMGFKDQEIVALSGAHALGRCHADRSGFDGPWTFSPITLTNDYFKLLVEEDWQWKQWNGPKQYEDKTTKTLMMLPTDMALVKDSVFMPWVKTYAEDCDKFFEDFSKVVVKLFELGVPFTSSEKERIVFKRTE</sequence>
<evidence type="ECO:0000256" key="11">
    <source>
        <dbReference type="ARBA" id="ARBA00023128"/>
    </source>
</evidence>
<keyword evidence="8" id="KW-0809">Transit peptide</keyword>
<feature type="transmembrane region" description="Helical" evidence="16">
    <location>
        <begin position="56"/>
        <end position="75"/>
    </location>
</feature>
<keyword evidence="9 14" id="KW-0560">Oxidoreductase</keyword>
<dbReference type="PANTHER" id="PTHR31356">
    <property type="entry name" value="THYLAKOID LUMENAL 29 KDA PROTEIN, CHLOROPLASTIC-RELATED"/>
    <property type="match status" value="1"/>
</dbReference>
<keyword evidence="16" id="KW-1133">Transmembrane helix</keyword>
<accession>A0ABR0E3W2</accession>
<evidence type="ECO:0000256" key="15">
    <source>
        <dbReference type="SAM" id="MobiDB-lite"/>
    </source>
</evidence>
<feature type="region of interest" description="Disordered" evidence="15">
    <location>
        <begin position="1"/>
        <end position="23"/>
    </location>
</feature>
<keyword evidence="16" id="KW-0812">Transmembrane</keyword>
<comment type="similarity">
    <text evidence="4">Belongs to the peroxidase family. Cytochrome c peroxidase subfamily.</text>
</comment>
<organism evidence="18 19">
    <name type="scientific">Zasmidium cellare</name>
    <name type="common">Wine cellar mold</name>
    <name type="synonym">Racodium cellare</name>
    <dbReference type="NCBI Taxonomy" id="395010"/>
    <lineage>
        <taxon>Eukaryota</taxon>
        <taxon>Fungi</taxon>
        <taxon>Dikarya</taxon>
        <taxon>Ascomycota</taxon>
        <taxon>Pezizomycotina</taxon>
        <taxon>Dothideomycetes</taxon>
        <taxon>Dothideomycetidae</taxon>
        <taxon>Mycosphaerellales</taxon>
        <taxon>Mycosphaerellaceae</taxon>
        <taxon>Zasmidium</taxon>
    </lineage>
</organism>
<comment type="function">
    <text evidence="1">Destroys radicals which are normally produced within the cells and which are toxic to biological systems.</text>
</comment>
<protein>
    <recommendedName>
        <fullName evidence="14">Peroxidase</fullName>
        <ecNumber evidence="14">1.11.1.-</ecNumber>
    </recommendedName>
</protein>
<comment type="subcellular location">
    <subcellularLocation>
        <location evidence="3">Mitochondrion intermembrane space</location>
    </subcellularLocation>
    <subcellularLocation>
        <location evidence="2">Mitochondrion matrix</location>
    </subcellularLocation>
</comment>
<comment type="caution">
    <text evidence="18">The sequence shown here is derived from an EMBL/GenBank/DDBJ whole genome shotgun (WGS) entry which is preliminary data.</text>
</comment>